<evidence type="ECO:0000256" key="13">
    <source>
        <dbReference type="RuleBase" id="RU000587"/>
    </source>
</evidence>
<dbReference type="PIRSF" id="PIRSF000460">
    <property type="entry name" value="Pprylas_GlgP"/>
    <property type="match status" value="1"/>
</dbReference>
<dbReference type="OrthoDB" id="9760804at2"/>
<dbReference type="STRING" id="1302659.I858_006110"/>
<keyword evidence="7 13" id="KW-0328">Glycosyltransferase</keyword>
<comment type="similarity">
    <text evidence="4 13">Belongs to the glycogen phosphorylase family.</text>
</comment>
<evidence type="ECO:0000256" key="6">
    <source>
        <dbReference type="ARBA" id="ARBA00022533"/>
    </source>
</evidence>
<sequence>MFSSKEEFKKFFMNRIADKRSQKSLEMAFETLWEMTHEWIQENWNRTNQLYEKEPEKQLYYFSIEFLIGRVLGQNLVNLNFYDVVKEGLDELGLKLSEIEELEDEPGLGNGGLGRLAACFMDSLASLALPGHGYGLRYKGGLFTQHFVNGNQTEQPTKWIKEKNNADARQKDLAVEVAYYGDVQLVVGTAGVKRTIENPVWVKAVPYDLPIVGANGGTINTLRLWQAEVSERPFPSTKDHTVYEHETAKITDRLYPDDSLESGKILRLKQQYLLCSASLQDLLRNPSFPVEEIPENIAIQINDTHPALAIPELMRILIDDHSLGWEQAWDITTRTISYTNHTILTEAMEKWDCHLIQSLLPRIYLIIEEIDLRFKESLQNQGKTVDVLRKLSIIEEGVIKMAVLAVVGSYKVNGVAKLHTNILKKREMKELNEQFPNKFHNKTNGITHRRWLIKANPELSELITETIGARWVKEPERLDELHSFAQNPSFLQDFQAVKKLKKEQLIYHLQRDQNIVVDSASIFDIHIKRFHGYKRQLMNILHIQMLYNRIKHDSTYRPYPRTFFFGGKAAPTYHFAKQVIKMINTIASKVNNDPLVREHLHIVFVENYNVTQAEYLIPAAEVSEQISTASKEASGTGNMKLMMNGALTIGTFDGANVEMFEQVGEENAFVFGMRAEEIMQYEKEKSYNPKEIIEGDPEIAKMMRQLATGKFTDGKINADFIVEQLLEDKDPYFVLKDIHSYAKAHEKILKAYDNPMKWAEMSVKNMAASGIFSSDRTIQQYSDDVWHLSKVPSIH</sequence>
<feature type="modified residue" description="N6-(pyridoxal phosphate)lysine" evidence="12">
    <location>
        <position position="640"/>
    </location>
</feature>
<proteinExistence type="inferred from homology"/>
<dbReference type="NCBIfam" id="TIGR02093">
    <property type="entry name" value="P_ylase"/>
    <property type="match status" value="1"/>
</dbReference>
<evidence type="ECO:0000256" key="8">
    <source>
        <dbReference type="ARBA" id="ARBA00022679"/>
    </source>
</evidence>
<comment type="function">
    <text evidence="13">Allosteric enzyme that catalyzes the rate-limiting step in glycogen catabolism, the phosphorolytic cleavage of glycogen to produce glucose-1-phosphate, and plays a central role in maintaining cellular and organismal glucose homeostasis.</text>
</comment>
<dbReference type="RefSeq" id="WP_049694052.1">
    <property type="nucleotide sequence ID" value="NZ_CP016540.2"/>
</dbReference>
<dbReference type="PROSITE" id="PS00102">
    <property type="entry name" value="PHOSPHORYLASE"/>
    <property type="match status" value="1"/>
</dbReference>
<dbReference type="GO" id="GO:0030170">
    <property type="term" value="F:pyridoxal phosphate binding"/>
    <property type="evidence" value="ECO:0007669"/>
    <property type="project" value="InterPro"/>
</dbReference>
<keyword evidence="6" id="KW-0021">Allosteric enzyme</keyword>
<keyword evidence="10 13" id="KW-0119">Carbohydrate metabolism</keyword>
<reference evidence="14" key="1">
    <citation type="submission" date="2016-10" db="EMBL/GenBank/DDBJ databases">
        <authorList>
            <person name="See-Too W.S."/>
        </authorList>
    </citation>
    <scope>NUCLEOTIDE SEQUENCE</scope>
    <source>
        <strain evidence="14">L10.15</strain>
    </source>
</reference>
<comment type="catalytic activity">
    <reaction evidence="1 13">
        <text>[(1-&gt;4)-alpha-D-glucosyl](n) + phosphate = [(1-&gt;4)-alpha-D-glucosyl](n-1) + alpha-D-glucose 1-phosphate</text>
        <dbReference type="Rhea" id="RHEA:41732"/>
        <dbReference type="Rhea" id="RHEA-COMP:9584"/>
        <dbReference type="Rhea" id="RHEA-COMP:9586"/>
        <dbReference type="ChEBI" id="CHEBI:15444"/>
        <dbReference type="ChEBI" id="CHEBI:43474"/>
        <dbReference type="ChEBI" id="CHEBI:58601"/>
        <dbReference type="EC" id="2.4.1.1"/>
    </reaction>
</comment>
<dbReference type="InterPro" id="IPR000811">
    <property type="entry name" value="Glyco_trans_35"/>
</dbReference>
<evidence type="ECO:0000256" key="12">
    <source>
        <dbReference type="PIRSR" id="PIRSR000460-1"/>
    </source>
</evidence>
<dbReference type="Gene3D" id="3.40.50.2000">
    <property type="entry name" value="Glycogen Phosphorylase B"/>
    <property type="match status" value="2"/>
</dbReference>
<evidence type="ECO:0000256" key="1">
    <source>
        <dbReference type="ARBA" id="ARBA00001275"/>
    </source>
</evidence>
<evidence type="ECO:0000313" key="14">
    <source>
        <dbReference type="EMBL" id="ANU26597.1"/>
    </source>
</evidence>
<dbReference type="InterPro" id="IPR035090">
    <property type="entry name" value="Pyridoxal_P_attach_site"/>
</dbReference>
<dbReference type="GO" id="GO:0005737">
    <property type="term" value="C:cytoplasm"/>
    <property type="evidence" value="ECO:0007669"/>
    <property type="project" value="UniProtKB-SubCell"/>
</dbReference>
<dbReference type="SUPFAM" id="SSF53756">
    <property type="entry name" value="UDP-Glycosyltransferase/glycogen phosphorylase"/>
    <property type="match status" value="1"/>
</dbReference>
<dbReference type="Pfam" id="PF00343">
    <property type="entry name" value="Phosphorylase"/>
    <property type="match status" value="1"/>
</dbReference>
<organism evidence="14 15">
    <name type="scientific">Planococcus versutus</name>
    <dbReference type="NCBI Taxonomy" id="1302659"/>
    <lineage>
        <taxon>Bacteria</taxon>
        <taxon>Bacillati</taxon>
        <taxon>Bacillota</taxon>
        <taxon>Bacilli</taxon>
        <taxon>Bacillales</taxon>
        <taxon>Caryophanaceae</taxon>
        <taxon>Planococcus</taxon>
    </lineage>
</organism>
<evidence type="ECO:0000256" key="9">
    <source>
        <dbReference type="ARBA" id="ARBA00022898"/>
    </source>
</evidence>
<keyword evidence="9 12" id="KW-0663">Pyridoxal phosphate</keyword>
<evidence type="ECO:0000256" key="11">
    <source>
        <dbReference type="ARBA" id="ARBA00025174"/>
    </source>
</evidence>
<evidence type="ECO:0000313" key="15">
    <source>
        <dbReference type="Proteomes" id="UP000053354"/>
    </source>
</evidence>
<dbReference type="AlphaFoldDB" id="A0A1B1S090"/>
<dbReference type="GO" id="GO:0005980">
    <property type="term" value="P:glycogen catabolic process"/>
    <property type="evidence" value="ECO:0007669"/>
    <property type="project" value="TreeGrafter"/>
</dbReference>
<gene>
    <name evidence="14" type="ORF">I858_006110</name>
</gene>
<protein>
    <recommendedName>
        <fullName evidence="13">Alpha-1,4 glucan phosphorylase</fullName>
        <ecNumber evidence="13">2.4.1.1</ecNumber>
    </recommendedName>
</protein>
<keyword evidence="8 13" id="KW-0808">Transferase</keyword>
<dbReference type="EMBL" id="CP016540">
    <property type="protein sequence ID" value="ANU26597.1"/>
    <property type="molecule type" value="Genomic_DNA"/>
</dbReference>
<dbReference type="PANTHER" id="PTHR11468">
    <property type="entry name" value="GLYCOGEN PHOSPHORYLASE"/>
    <property type="match status" value="1"/>
</dbReference>
<evidence type="ECO:0000256" key="10">
    <source>
        <dbReference type="ARBA" id="ARBA00023277"/>
    </source>
</evidence>
<dbReference type="Proteomes" id="UP000053354">
    <property type="component" value="Chromosome"/>
</dbReference>
<evidence type="ECO:0000256" key="2">
    <source>
        <dbReference type="ARBA" id="ARBA00001933"/>
    </source>
</evidence>
<dbReference type="GO" id="GO:0008184">
    <property type="term" value="F:glycogen phosphorylase activity"/>
    <property type="evidence" value="ECO:0007669"/>
    <property type="project" value="InterPro"/>
</dbReference>
<evidence type="ECO:0000256" key="3">
    <source>
        <dbReference type="ARBA" id="ARBA00004496"/>
    </source>
</evidence>
<evidence type="ECO:0000256" key="7">
    <source>
        <dbReference type="ARBA" id="ARBA00022676"/>
    </source>
</evidence>
<dbReference type="FunFam" id="3.40.50.2000:FF:000153">
    <property type="entry name" value="Alpha-1,4 glucan phosphorylase"/>
    <property type="match status" value="1"/>
</dbReference>
<comment type="function">
    <text evidence="11">Phosphorylase is an important allosteric enzyme in carbohydrate metabolism. Enzymes from different sources differ in their regulatory mechanisms and in their natural substrates. However, all known phosphorylases share catalytic and structural properties.</text>
</comment>
<dbReference type="FunFam" id="3.40.50.2000:FF:000003">
    <property type="entry name" value="Alpha-1,4 glucan phosphorylase"/>
    <property type="match status" value="1"/>
</dbReference>
<comment type="cofactor">
    <cofactor evidence="2 13">
        <name>pyridoxal 5'-phosphate</name>
        <dbReference type="ChEBI" id="CHEBI:597326"/>
    </cofactor>
</comment>
<dbReference type="PANTHER" id="PTHR11468:SF3">
    <property type="entry name" value="GLYCOGEN PHOSPHORYLASE, LIVER FORM"/>
    <property type="match status" value="1"/>
</dbReference>
<evidence type="ECO:0000256" key="4">
    <source>
        <dbReference type="ARBA" id="ARBA00006047"/>
    </source>
</evidence>
<comment type="subcellular location">
    <subcellularLocation>
        <location evidence="3">Cytoplasm</location>
    </subcellularLocation>
</comment>
<evidence type="ECO:0000256" key="5">
    <source>
        <dbReference type="ARBA" id="ARBA00022490"/>
    </source>
</evidence>
<keyword evidence="15" id="KW-1185">Reference proteome</keyword>
<name>A0A1B1S090_9BACL</name>
<accession>A0A1B1S090</accession>
<dbReference type="InterPro" id="IPR011833">
    <property type="entry name" value="Glycg_phsphrylas"/>
</dbReference>
<dbReference type="KEGG" id="pll:I858_006110"/>
<dbReference type="EC" id="2.4.1.1" evidence="13"/>
<keyword evidence="5" id="KW-0963">Cytoplasm</keyword>